<gene>
    <name evidence="6" type="ORF">FOZ63_011201</name>
</gene>
<evidence type="ECO:0000256" key="2">
    <source>
        <dbReference type="ARBA" id="ARBA00022670"/>
    </source>
</evidence>
<dbReference type="GO" id="GO:0006508">
    <property type="term" value="P:proteolysis"/>
    <property type="evidence" value="ECO:0007669"/>
    <property type="project" value="UniProtKB-KW"/>
</dbReference>
<comment type="caution">
    <text evidence="6">The sequence shown here is derived from an EMBL/GenBank/DDBJ whole genome shotgun (WGS) entry which is preliminary data.</text>
</comment>
<sequence length="382" mass="41863">GFGWDLPTQQCWASMRLVSLACLPFDDAHEGLALGLNSKPMMSVHLLWIALAVSNPVDAAVVKVDISREFEGLSYGLTAKLKVDGQDVKAVVDTGARETFFIWRPWYETLVPGGCKTILYKCYDCKPDQCAQGPNYEVSFSDGSKVTLFEHTGKFAFDVGEVSIDFGLTKDYKSPSSKIDPHAGLGLRSSGKSTSGRKTLLDQLVSRKVISTDVFSLYLTTAEHATGKLILGGDDPSLYKAPMSFVKVVKTGFVTLTGFHIGGDSYPREFVLSDGYLDTGADIFGVPAKFLVTIAHSIATRGKKRFQMRREDGWYVITCTDRQYLPDLTFFMDGPDGSEVPLVITPDAYVEPKPKPGSKDCKLLVDEDPDNEWTIGHPALLG</sequence>
<dbReference type="EMBL" id="JABANO010005773">
    <property type="protein sequence ID" value="KAF4752920.1"/>
    <property type="molecule type" value="Genomic_DNA"/>
</dbReference>
<dbReference type="InterPro" id="IPR033121">
    <property type="entry name" value="PEPTIDASE_A1"/>
</dbReference>
<evidence type="ECO:0000256" key="1">
    <source>
        <dbReference type="ARBA" id="ARBA00007447"/>
    </source>
</evidence>
<dbReference type="SUPFAM" id="SSF50630">
    <property type="entry name" value="Acid proteases"/>
    <property type="match status" value="1"/>
</dbReference>
<comment type="similarity">
    <text evidence="1">Belongs to the peptidase A1 family.</text>
</comment>
<evidence type="ECO:0000256" key="4">
    <source>
        <dbReference type="ARBA" id="ARBA00022801"/>
    </source>
</evidence>
<dbReference type="PANTHER" id="PTHR47966">
    <property type="entry name" value="BETA-SITE APP-CLEAVING ENZYME, ISOFORM A-RELATED"/>
    <property type="match status" value="1"/>
</dbReference>
<dbReference type="Pfam" id="PF00026">
    <property type="entry name" value="Asp"/>
    <property type="match status" value="1"/>
</dbReference>
<dbReference type="InterPro" id="IPR021109">
    <property type="entry name" value="Peptidase_aspartic_dom_sf"/>
</dbReference>
<keyword evidence="2" id="KW-0645">Protease</keyword>
<evidence type="ECO:0000313" key="7">
    <source>
        <dbReference type="Proteomes" id="UP000553632"/>
    </source>
</evidence>
<dbReference type="InterPro" id="IPR034164">
    <property type="entry name" value="Pepsin-like_dom"/>
</dbReference>
<dbReference type="Gene3D" id="2.40.70.10">
    <property type="entry name" value="Acid Proteases"/>
    <property type="match status" value="2"/>
</dbReference>
<name>A0A7J6U818_PEROL</name>
<dbReference type="AlphaFoldDB" id="A0A7J6U818"/>
<dbReference type="InterPro" id="IPR001461">
    <property type="entry name" value="Aspartic_peptidase_A1"/>
</dbReference>
<accession>A0A7J6U818</accession>
<protein>
    <recommendedName>
        <fullName evidence="5">Peptidase A1 domain-containing protein</fullName>
    </recommendedName>
</protein>
<evidence type="ECO:0000313" key="6">
    <source>
        <dbReference type="EMBL" id="KAF4752920.1"/>
    </source>
</evidence>
<dbReference type="PANTHER" id="PTHR47966:SF51">
    <property type="entry name" value="BETA-SITE APP-CLEAVING ENZYME, ISOFORM A-RELATED"/>
    <property type="match status" value="1"/>
</dbReference>
<feature type="domain" description="Peptidase A1" evidence="5">
    <location>
        <begin position="75"/>
        <end position="382"/>
    </location>
</feature>
<dbReference type="Proteomes" id="UP000553632">
    <property type="component" value="Unassembled WGS sequence"/>
</dbReference>
<proteinExistence type="inferred from homology"/>
<evidence type="ECO:0000256" key="3">
    <source>
        <dbReference type="ARBA" id="ARBA00022750"/>
    </source>
</evidence>
<reference evidence="6 7" key="1">
    <citation type="submission" date="2020-04" db="EMBL/GenBank/DDBJ databases">
        <title>Perkinsus olseni comparative genomics.</title>
        <authorList>
            <person name="Bogema D.R."/>
        </authorList>
    </citation>
    <scope>NUCLEOTIDE SEQUENCE [LARGE SCALE GENOMIC DNA]</scope>
    <source>
        <strain evidence="6 7">ATCC PRA-207</strain>
    </source>
</reference>
<dbReference type="OMA" id="RETFFIW"/>
<feature type="non-terminal residue" evidence="6">
    <location>
        <position position="382"/>
    </location>
</feature>
<organism evidence="6 7">
    <name type="scientific">Perkinsus olseni</name>
    <name type="common">Perkinsus atlanticus</name>
    <dbReference type="NCBI Taxonomy" id="32597"/>
    <lineage>
        <taxon>Eukaryota</taxon>
        <taxon>Sar</taxon>
        <taxon>Alveolata</taxon>
        <taxon>Perkinsozoa</taxon>
        <taxon>Perkinsea</taxon>
        <taxon>Perkinsida</taxon>
        <taxon>Perkinsidae</taxon>
        <taxon>Perkinsus</taxon>
    </lineage>
</organism>
<dbReference type="PROSITE" id="PS51767">
    <property type="entry name" value="PEPTIDASE_A1"/>
    <property type="match status" value="1"/>
</dbReference>
<keyword evidence="4" id="KW-0378">Hydrolase</keyword>
<evidence type="ECO:0000259" key="5">
    <source>
        <dbReference type="PROSITE" id="PS51767"/>
    </source>
</evidence>
<keyword evidence="7" id="KW-1185">Reference proteome</keyword>
<dbReference type="CDD" id="cd05471">
    <property type="entry name" value="pepsin_like"/>
    <property type="match status" value="1"/>
</dbReference>
<keyword evidence="3" id="KW-0064">Aspartyl protease</keyword>
<feature type="non-terminal residue" evidence="6">
    <location>
        <position position="1"/>
    </location>
</feature>
<dbReference type="GO" id="GO:0004190">
    <property type="term" value="F:aspartic-type endopeptidase activity"/>
    <property type="evidence" value="ECO:0007669"/>
    <property type="project" value="UniProtKB-KW"/>
</dbReference>